<keyword evidence="1" id="KW-0812">Transmembrane</keyword>
<reference evidence="2" key="1">
    <citation type="submission" date="2020-04" db="EMBL/GenBank/DDBJ databases">
        <authorList>
            <person name="Zhang T."/>
        </authorList>
    </citation>
    <scope>NUCLEOTIDE SEQUENCE</scope>
    <source>
        <strain evidence="2">HKST-UBA01</strain>
    </source>
</reference>
<feature type="transmembrane region" description="Helical" evidence="1">
    <location>
        <begin position="270"/>
        <end position="291"/>
    </location>
</feature>
<evidence type="ECO:0008006" key="4">
    <source>
        <dbReference type="Google" id="ProtNLM"/>
    </source>
</evidence>
<comment type="caution">
    <text evidence="2">The sequence shown here is derived from an EMBL/GenBank/DDBJ whole genome shotgun (WGS) entry which is preliminary data.</text>
</comment>
<accession>A0A955RPP7</accession>
<feature type="transmembrane region" description="Helical" evidence="1">
    <location>
        <begin position="329"/>
        <end position="350"/>
    </location>
</feature>
<feature type="transmembrane region" description="Helical" evidence="1">
    <location>
        <begin position="158"/>
        <end position="175"/>
    </location>
</feature>
<feature type="transmembrane region" description="Helical" evidence="1">
    <location>
        <begin position="134"/>
        <end position="152"/>
    </location>
</feature>
<dbReference type="Proteomes" id="UP000701698">
    <property type="component" value="Unassembled WGS sequence"/>
</dbReference>
<sequence length="517" mass="58897">MPNLWKKLLLPLLKMPKHFSNYLHENKVLIGISFGISVGFILLYSFIFRHWVYDDAFITFRYAQNFIHGNGIVYNVDERTEGYTSFLWLLVVSIGEYIGHPVIFSQLIGLIFSISIVCLILVLPLFIPEIKAKTAAIAAILTTLNGVFNPWPMSGIETTFFTLLLLISVILFVYAHNRSSNLLLATTGIVLALLSMTRPEGLLITGIVIFFECVISLKQKNIKTFIALVLPFLILFGVYFGWRYSYYGYLLPNTFYAKVGTRLSQISRGLNYACRFNFYIIPWVLVIGTWLTKKQDALRNTLFVPLALAIIVFWSLYVIAVGGDYMLSFRFFAPIIPLFGLVTAHALTQLSPKNEKIFAVLNLMLLFHFFIFWFNPVFSINLYYDTVAAEGKEVGLWIKENTPEDTVIAVNTAGATAYYSERYTLDMLGLNDTYLAHLPQEKTWKGSDFAGHEIGDGDYVLSRQPDLIIFDAARGSAVPYFKGDIELYENPEFQSLYNLKEIELPSGKIFTAYWKIK</sequence>
<name>A0A955RPP7_UNCKA</name>
<keyword evidence="1" id="KW-0472">Membrane</keyword>
<reference evidence="2" key="2">
    <citation type="journal article" date="2021" name="Microbiome">
        <title>Successional dynamics and alternative stable states in a saline activated sludge microbial community over 9 years.</title>
        <authorList>
            <person name="Wang Y."/>
            <person name="Ye J."/>
            <person name="Ju F."/>
            <person name="Liu L."/>
            <person name="Boyd J.A."/>
            <person name="Deng Y."/>
            <person name="Parks D.H."/>
            <person name="Jiang X."/>
            <person name="Yin X."/>
            <person name="Woodcroft B.J."/>
            <person name="Tyson G.W."/>
            <person name="Hugenholtz P."/>
            <person name="Polz M.F."/>
            <person name="Zhang T."/>
        </authorList>
    </citation>
    <scope>NUCLEOTIDE SEQUENCE</scope>
    <source>
        <strain evidence="2">HKST-UBA01</strain>
    </source>
</reference>
<evidence type="ECO:0000313" key="3">
    <source>
        <dbReference type="Proteomes" id="UP000701698"/>
    </source>
</evidence>
<dbReference type="EMBL" id="JAGQKX010000003">
    <property type="protein sequence ID" value="MCA9389817.1"/>
    <property type="molecule type" value="Genomic_DNA"/>
</dbReference>
<keyword evidence="1" id="KW-1133">Transmembrane helix</keyword>
<protein>
    <recommendedName>
        <fullName evidence="4">Glycosyltransferase RgtA/B/C/D-like domain-containing protein</fullName>
    </recommendedName>
</protein>
<feature type="transmembrane region" description="Helical" evidence="1">
    <location>
        <begin position="357"/>
        <end position="374"/>
    </location>
</feature>
<proteinExistence type="predicted"/>
<gene>
    <name evidence="2" type="ORF">KC571_00255</name>
</gene>
<evidence type="ECO:0000313" key="2">
    <source>
        <dbReference type="EMBL" id="MCA9389817.1"/>
    </source>
</evidence>
<feature type="transmembrane region" description="Helical" evidence="1">
    <location>
        <begin position="224"/>
        <end position="242"/>
    </location>
</feature>
<dbReference type="AlphaFoldDB" id="A0A955RPP7"/>
<feature type="transmembrane region" description="Helical" evidence="1">
    <location>
        <begin position="103"/>
        <end position="127"/>
    </location>
</feature>
<evidence type="ECO:0000256" key="1">
    <source>
        <dbReference type="SAM" id="Phobius"/>
    </source>
</evidence>
<feature type="transmembrane region" description="Helical" evidence="1">
    <location>
        <begin position="303"/>
        <end position="323"/>
    </location>
</feature>
<organism evidence="2 3">
    <name type="scientific">candidate division WWE3 bacterium</name>
    <dbReference type="NCBI Taxonomy" id="2053526"/>
    <lineage>
        <taxon>Bacteria</taxon>
        <taxon>Katanobacteria</taxon>
    </lineage>
</organism>
<feature type="transmembrane region" description="Helical" evidence="1">
    <location>
        <begin position="28"/>
        <end position="47"/>
    </location>
</feature>